<dbReference type="Proteomes" id="UP001279734">
    <property type="component" value="Unassembled WGS sequence"/>
</dbReference>
<evidence type="ECO:0000313" key="3">
    <source>
        <dbReference type="Proteomes" id="UP001279734"/>
    </source>
</evidence>
<keyword evidence="3" id="KW-1185">Reference proteome</keyword>
<sequence>MLQLFLGTVLFDLQHLVFRLYCLGTILGWVVIAGVLLLCCSSSLGAIYLVADVADCVPTEFPFPPWSGRLVLLPVSCSFAMMIGAVTLQAKVLKYFLLGAEVNLPPVVYLQYSELPADVMH</sequence>
<comment type="caution">
    <text evidence="2">The sequence shown here is derived from an EMBL/GenBank/DDBJ whole genome shotgun (WGS) entry which is preliminary data.</text>
</comment>
<evidence type="ECO:0000313" key="2">
    <source>
        <dbReference type="EMBL" id="GMH11618.1"/>
    </source>
</evidence>
<dbReference type="AlphaFoldDB" id="A0AAD3SHW2"/>
<reference evidence="2" key="1">
    <citation type="submission" date="2023-05" db="EMBL/GenBank/DDBJ databases">
        <title>Nepenthes gracilis genome sequencing.</title>
        <authorList>
            <person name="Fukushima K."/>
        </authorList>
    </citation>
    <scope>NUCLEOTIDE SEQUENCE</scope>
    <source>
        <strain evidence="2">SING2019-196</strain>
    </source>
</reference>
<gene>
    <name evidence="2" type="ORF">Nepgr_013459</name>
</gene>
<protein>
    <submittedName>
        <fullName evidence="2">Uncharacterized protein</fullName>
    </submittedName>
</protein>
<feature type="transmembrane region" description="Helical" evidence="1">
    <location>
        <begin position="20"/>
        <end position="50"/>
    </location>
</feature>
<evidence type="ECO:0000256" key="1">
    <source>
        <dbReference type="SAM" id="Phobius"/>
    </source>
</evidence>
<keyword evidence="1" id="KW-1133">Transmembrane helix</keyword>
<dbReference type="EMBL" id="BSYO01000011">
    <property type="protein sequence ID" value="GMH11618.1"/>
    <property type="molecule type" value="Genomic_DNA"/>
</dbReference>
<feature type="transmembrane region" description="Helical" evidence="1">
    <location>
        <begin position="70"/>
        <end position="88"/>
    </location>
</feature>
<accession>A0AAD3SHW2</accession>
<name>A0AAD3SHW2_NEPGR</name>
<proteinExistence type="predicted"/>
<organism evidence="2 3">
    <name type="scientific">Nepenthes gracilis</name>
    <name type="common">Slender pitcher plant</name>
    <dbReference type="NCBI Taxonomy" id="150966"/>
    <lineage>
        <taxon>Eukaryota</taxon>
        <taxon>Viridiplantae</taxon>
        <taxon>Streptophyta</taxon>
        <taxon>Embryophyta</taxon>
        <taxon>Tracheophyta</taxon>
        <taxon>Spermatophyta</taxon>
        <taxon>Magnoliopsida</taxon>
        <taxon>eudicotyledons</taxon>
        <taxon>Gunneridae</taxon>
        <taxon>Pentapetalae</taxon>
        <taxon>Caryophyllales</taxon>
        <taxon>Nepenthaceae</taxon>
        <taxon>Nepenthes</taxon>
    </lineage>
</organism>
<keyword evidence="1" id="KW-0812">Transmembrane</keyword>
<keyword evidence="1" id="KW-0472">Membrane</keyword>